<dbReference type="Pfam" id="PF07009">
    <property type="entry name" value="NusG_II"/>
    <property type="match status" value="1"/>
</dbReference>
<proteinExistence type="predicted"/>
<evidence type="ECO:0000313" key="1">
    <source>
        <dbReference type="EMBL" id="EHM10563.1"/>
    </source>
</evidence>
<dbReference type="InterPro" id="IPR038690">
    <property type="entry name" value="NusG_2_sf"/>
</dbReference>
<dbReference type="HOGENOM" id="CLU_130936_2_1_0"/>
<dbReference type="STRING" id="926567.TheveDRAFT_1445"/>
<dbReference type="RefSeq" id="WP_006584057.1">
    <property type="nucleotide sequence ID" value="NZ_CM001377.1"/>
</dbReference>
<sequence>MAAVIILVSLGALAARHLLSHGGQTATLEISSPSVKKIIPLDGSFNGTIMIRAEDGGFNLVEVRGKAARVKDADCPDRLCVRQGWLSKPGDQAVCLPHRLVVRIRGDREEEVHGISQ</sequence>
<dbReference type="CDD" id="cd09911">
    <property type="entry name" value="Lin0431_like"/>
    <property type="match status" value="1"/>
</dbReference>
<dbReference type="AlphaFoldDB" id="H0UPD2"/>
<name>H0UPD2_9BACT</name>
<dbReference type="Proteomes" id="UP000005730">
    <property type="component" value="Chromosome"/>
</dbReference>
<accession>H0UPD2</accession>
<gene>
    <name evidence="1" type="ORF">TheveDRAFT_1445</name>
</gene>
<dbReference type="EMBL" id="CM001377">
    <property type="protein sequence ID" value="EHM10563.1"/>
    <property type="molecule type" value="Genomic_DNA"/>
</dbReference>
<keyword evidence="2" id="KW-1185">Reference proteome</keyword>
<reference evidence="1 2" key="1">
    <citation type="submission" date="2011-10" db="EMBL/GenBank/DDBJ databases">
        <title>The Noncontiguous Finished genome of Thermanaerovibrio velox DSM 12556.</title>
        <authorList>
            <consortium name="US DOE Joint Genome Institute (JGI-PGF)"/>
            <person name="Lucas S."/>
            <person name="Copeland A."/>
            <person name="Lapidus A."/>
            <person name="Glavina del Rio T."/>
            <person name="Dalin E."/>
            <person name="Tice H."/>
            <person name="Bruce D."/>
            <person name="Goodwin L."/>
            <person name="Pitluck S."/>
            <person name="Peters L."/>
            <person name="Mikhailova N."/>
            <person name="Teshima H."/>
            <person name="Kyrpides N."/>
            <person name="Mavromatis K."/>
            <person name="Ivanova N."/>
            <person name="Markowitz V."/>
            <person name="Cheng J.-F."/>
            <person name="Hugenholtz P."/>
            <person name="Woyke T."/>
            <person name="Wu D."/>
            <person name="Spring S."/>
            <person name="Brambilla E.-M."/>
            <person name="Klenk H.-P."/>
            <person name="Eisen J.A."/>
        </authorList>
    </citation>
    <scope>NUCLEOTIDE SEQUENCE [LARGE SCALE GENOMIC DNA]</scope>
    <source>
        <strain evidence="1 2">DSM 12556</strain>
    </source>
</reference>
<dbReference type="eggNOG" id="COG5341">
    <property type="taxonomic scope" value="Bacteria"/>
</dbReference>
<dbReference type="Gene3D" id="2.60.320.10">
    <property type="entry name" value="N-utilization substance G protein NusG, insert domain"/>
    <property type="match status" value="1"/>
</dbReference>
<protein>
    <submittedName>
        <fullName evidence="1">Uncharacterized protein</fullName>
    </submittedName>
</protein>
<evidence type="ECO:0000313" key="2">
    <source>
        <dbReference type="Proteomes" id="UP000005730"/>
    </source>
</evidence>
<organism evidence="1 2">
    <name type="scientific">Thermanaerovibrio velox DSM 12556</name>
    <dbReference type="NCBI Taxonomy" id="926567"/>
    <lineage>
        <taxon>Bacteria</taxon>
        <taxon>Thermotogati</taxon>
        <taxon>Synergistota</taxon>
        <taxon>Synergistia</taxon>
        <taxon>Synergistales</taxon>
        <taxon>Synergistaceae</taxon>
        <taxon>Thermanaerovibrio</taxon>
    </lineage>
</organism>